<dbReference type="EMBL" id="LAZR01065097">
    <property type="protein sequence ID" value="KKK56229.1"/>
    <property type="molecule type" value="Genomic_DNA"/>
</dbReference>
<dbReference type="AlphaFoldDB" id="A0A0F8YQ12"/>
<comment type="caution">
    <text evidence="1">The sequence shown here is derived from an EMBL/GenBank/DDBJ whole genome shotgun (WGS) entry which is preliminary data.</text>
</comment>
<evidence type="ECO:0000313" key="1">
    <source>
        <dbReference type="EMBL" id="KKK56229.1"/>
    </source>
</evidence>
<reference evidence="1" key="1">
    <citation type="journal article" date="2015" name="Nature">
        <title>Complex archaea that bridge the gap between prokaryotes and eukaryotes.</title>
        <authorList>
            <person name="Spang A."/>
            <person name="Saw J.H."/>
            <person name="Jorgensen S.L."/>
            <person name="Zaremba-Niedzwiedzka K."/>
            <person name="Martijn J."/>
            <person name="Lind A.E."/>
            <person name="van Eijk R."/>
            <person name="Schleper C."/>
            <person name="Guy L."/>
            <person name="Ettema T.J."/>
        </authorList>
    </citation>
    <scope>NUCLEOTIDE SEQUENCE</scope>
</reference>
<organism evidence="1">
    <name type="scientific">marine sediment metagenome</name>
    <dbReference type="NCBI Taxonomy" id="412755"/>
    <lineage>
        <taxon>unclassified sequences</taxon>
        <taxon>metagenomes</taxon>
        <taxon>ecological metagenomes</taxon>
    </lineage>
</organism>
<protein>
    <submittedName>
        <fullName evidence="1">Uncharacterized protein</fullName>
    </submittedName>
</protein>
<proteinExistence type="predicted"/>
<sequence>MTEKDSIALFLAQLFTRPRCKPWDLVKGRRFRCCHALTTGEHGRGCMTGKTIHVPKFAEIEL</sequence>
<name>A0A0F8YQ12_9ZZZZ</name>
<gene>
    <name evidence="1" type="ORF">LCGC14_3066650</name>
</gene>
<accession>A0A0F8YQ12</accession>